<keyword evidence="5" id="KW-1185">Reference proteome</keyword>
<feature type="compositionally biased region" description="Gly residues" evidence="1">
    <location>
        <begin position="232"/>
        <end position="288"/>
    </location>
</feature>
<feature type="chain" id="PRO_5045233034" evidence="3">
    <location>
        <begin position="23"/>
        <end position="314"/>
    </location>
</feature>
<dbReference type="Proteomes" id="UP001307889">
    <property type="component" value="Chromosome 16"/>
</dbReference>
<dbReference type="EMBL" id="AP028924">
    <property type="protein sequence ID" value="BET03385.1"/>
    <property type="molecule type" value="Genomic_DNA"/>
</dbReference>
<feature type="signal peptide" evidence="3">
    <location>
        <begin position="1"/>
        <end position="22"/>
    </location>
</feature>
<keyword evidence="3" id="KW-0732">Signal</keyword>
<keyword evidence="2" id="KW-0812">Transmembrane</keyword>
<dbReference type="Pfam" id="PF07898">
    <property type="entry name" value="DUF1676"/>
    <property type="match status" value="1"/>
</dbReference>
<evidence type="ECO:0000256" key="1">
    <source>
        <dbReference type="SAM" id="MobiDB-lite"/>
    </source>
</evidence>
<name>A0ABN7BHB3_9HEMI</name>
<evidence type="ECO:0000313" key="5">
    <source>
        <dbReference type="Proteomes" id="UP001307889"/>
    </source>
</evidence>
<feature type="region of interest" description="Disordered" evidence="1">
    <location>
        <begin position="214"/>
        <end position="314"/>
    </location>
</feature>
<evidence type="ECO:0000256" key="3">
    <source>
        <dbReference type="SAM" id="SignalP"/>
    </source>
</evidence>
<keyword evidence="2" id="KW-0472">Membrane</keyword>
<proteinExistence type="predicted"/>
<feature type="transmembrane region" description="Helical" evidence="2">
    <location>
        <begin position="164"/>
        <end position="189"/>
    </location>
</feature>
<evidence type="ECO:0000313" key="4">
    <source>
        <dbReference type="EMBL" id="BET03385.1"/>
    </source>
</evidence>
<gene>
    <name evidence="4" type="ORF">NTJ_16201</name>
</gene>
<dbReference type="InterPro" id="IPR012464">
    <property type="entry name" value="DUF1676"/>
</dbReference>
<reference evidence="4 5" key="1">
    <citation type="submission" date="2023-09" db="EMBL/GenBank/DDBJ databases">
        <title>Nesidiocoris tenuis whole genome shotgun sequence.</title>
        <authorList>
            <person name="Shibata T."/>
            <person name="Shimoda M."/>
            <person name="Kobayashi T."/>
            <person name="Uehara T."/>
        </authorList>
    </citation>
    <scope>NUCLEOTIDE SEQUENCE [LARGE SCALE GENOMIC DNA]</scope>
    <source>
        <strain evidence="4 5">Japan</strain>
    </source>
</reference>
<evidence type="ECO:0000256" key="2">
    <source>
        <dbReference type="SAM" id="Phobius"/>
    </source>
</evidence>
<accession>A0ABN7BHB3</accession>
<keyword evidence="2" id="KW-1133">Transmembrane helix</keyword>
<organism evidence="4 5">
    <name type="scientific">Nesidiocoris tenuis</name>
    <dbReference type="NCBI Taxonomy" id="355587"/>
    <lineage>
        <taxon>Eukaryota</taxon>
        <taxon>Metazoa</taxon>
        <taxon>Ecdysozoa</taxon>
        <taxon>Arthropoda</taxon>
        <taxon>Hexapoda</taxon>
        <taxon>Insecta</taxon>
        <taxon>Pterygota</taxon>
        <taxon>Neoptera</taxon>
        <taxon>Paraneoptera</taxon>
        <taxon>Hemiptera</taxon>
        <taxon>Heteroptera</taxon>
        <taxon>Panheteroptera</taxon>
        <taxon>Cimicomorpha</taxon>
        <taxon>Miridae</taxon>
        <taxon>Dicyphina</taxon>
        <taxon>Nesidiocoris</taxon>
    </lineage>
</organism>
<protein>
    <submittedName>
        <fullName evidence="4">Uncharacterized protein</fullName>
    </submittedName>
</protein>
<dbReference type="PANTHER" id="PTHR21879">
    <property type="entry name" value="FI03362P-RELATED-RELATED"/>
    <property type="match status" value="1"/>
</dbReference>
<sequence>MYGTSPKSSIWLCLLLVATVRAATSTPSEPVSPCHGNSSLPCLANKLVSAMRRIKNIPEIPITEWMSLVPSRDVEDQANEIELPEAESRSEGQNKFGILRSLATAVGEFVNSRNIRFVLPPWASGSARSIDVDLNKAYSEVTGRGKKKNQMNVGMMCMMAMGKLMMLGMGMAHMKAMSAMMLGSIAMIMSKFQLIKMMMGQKDQGESKHVIVVKTVPGHPPPPPSDSYGPPSHGGGGGYGGGGGWSSGGGGGGWSSGGGGGGWSSGGGGDSWGGGGGGHGGSGGGGWGRRAYDYMTPEPMPVQHQHEMTPPPNL</sequence>